<protein>
    <submittedName>
        <fullName evidence="2">Uncharacterized protein</fullName>
    </submittedName>
</protein>
<evidence type="ECO:0000313" key="3">
    <source>
        <dbReference type="Proteomes" id="UP000242188"/>
    </source>
</evidence>
<sequence>MDASLLQPLFVDCSVEYELDMTRFPGWDDPEARAQPTLMLPYPDRQYNSSCPSVDDELQNVLRKLSTTEDEFQTLLREFIMTEDELHSFVQDFCPSLESSEDDLPSIIDDVFSYADILLTMTGAISPSDSDHSQSPETFESATQTDDTFMPDGPTLVDFLSDFYIRDPSSSTCFSSIDTLSSPTCFSSIDTLSSTPTVECGIDFYLHSQELHHSCRKRQISDDSYQPSAKRQCNHGDDYHNELLSSFITDSSENEMSYGFSGCVRD</sequence>
<feature type="compositionally biased region" description="Polar residues" evidence="1">
    <location>
        <begin position="135"/>
        <end position="147"/>
    </location>
</feature>
<dbReference type="Proteomes" id="UP000242188">
    <property type="component" value="Unassembled WGS sequence"/>
</dbReference>
<keyword evidence="3" id="KW-1185">Reference proteome</keyword>
<dbReference type="EMBL" id="NEDP02076650">
    <property type="protein sequence ID" value="OWF36272.1"/>
    <property type="molecule type" value="Genomic_DNA"/>
</dbReference>
<proteinExistence type="predicted"/>
<name>A0A210PIG4_MIZYE</name>
<dbReference type="AlphaFoldDB" id="A0A210PIG4"/>
<dbReference type="OrthoDB" id="6053305at2759"/>
<organism evidence="2 3">
    <name type="scientific">Mizuhopecten yessoensis</name>
    <name type="common">Japanese scallop</name>
    <name type="synonym">Patinopecten yessoensis</name>
    <dbReference type="NCBI Taxonomy" id="6573"/>
    <lineage>
        <taxon>Eukaryota</taxon>
        <taxon>Metazoa</taxon>
        <taxon>Spiralia</taxon>
        <taxon>Lophotrochozoa</taxon>
        <taxon>Mollusca</taxon>
        <taxon>Bivalvia</taxon>
        <taxon>Autobranchia</taxon>
        <taxon>Pteriomorphia</taxon>
        <taxon>Pectinida</taxon>
        <taxon>Pectinoidea</taxon>
        <taxon>Pectinidae</taxon>
        <taxon>Mizuhopecten</taxon>
    </lineage>
</organism>
<comment type="caution">
    <text evidence="2">The sequence shown here is derived from an EMBL/GenBank/DDBJ whole genome shotgun (WGS) entry which is preliminary data.</text>
</comment>
<evidence type="ECO:0000256" key="1">
    <source>
        <dbReference type="SAM" id="MobiDB-lite"/>
    </source>
</evidence>
<reference evidence="2 3" key="1">
    <citation type="journal article" date="2017" name="Nat. Ecol. Evol.">
        <title>Scallop genome provides insights into evolution of bilaterian karyotype and development.</title>
        <authorList>
            <person name="Wang S."/>
            <person name="Zhang J."/>
            <person name="Jiao W."/>
            <person name="Li J."/>
            <person name="Xun X."/>
            <person name="Sun Y."/>
            <person name="Guo X."/>
            <person name="Huan P."/>
            <person name="Dong B."/>
            <person name="Zhang L."/>
            <person name="Hu X."/>
            <person name="Sun X."/>
            <person name="Wang J."/>
            <person name="Zhao C."/>
            <person name="Wang Y."/>
            <person name="Wang D."/>
            <person name="Huang X."/>
            <person name="Wang R."/>
            <person name="Lv J."/>
            <person name="Li Y."/>
            <person name="Zhang Z."/>
            <person name="Liu B."/>
            <person name="Lu W."/>
            <person name="Hui Y."/>
            <person name="Liang J."/>
            <person name="Zhou Z."/>
            <person name="Hou R."/>
            <person name="Li X."/>
            <person name="Liu Y."/>
            <person name="Li H."/>
            <person name="Ning X."/>
            <person name="Lin Y."/>
            <person name="Zhao L."/>
            <person name="Xing Q."/>
            <person name="Dou J."/>
            <person name="Li Y."/>
            <person name="Mao J."/>
            <person name="Guo H."/>
            <person name="Dou H."/>
            <person name="Li T."/>
            <person name="Mu C."/>
            <person name="Jiang W."/>
            <person name="Fu Q."/>
            <person name="Fu X."/>
            <person name="Miao Y."/>
            <person name="Liu J."/>
            <person name="Yu Q."/>
            <person name="Li R."/>
            <person name="Liao H."/>
            <person name="Li X."/>
            <person name="Kong Y."/>
            <person name="Jiang Z."/>
            <person name="Chourrout D."/>
            <person name="Li R."/>
            <person name="Bao Z."/>
        </authorList>
    </citation>
    <scope>NUCLEOTIDE SEQUENCE [LARGE SCALE GENOMIC DNA]</scope>
    <source>
        <strain evidence="2 3">PY_sf001</strain>
    </source>
</reference>
<gene>
    <name evidence="2" type="ORF">KP79_PYT06300</name>
</gene>
<accession>A0A210PIG4</accession>
<feature type="region of interest" description="Disordered" evidence="1">
    <location>
        <begin position="125"/>
        <end position="148"/>
    </location>
</feature>
<evidence type="ECO:0000313" key="2">
    <source>
        <dbReference type="EMBL" id="OWF36272.1"/>
    </source>
</evidence>